<feature type="transmembrane region" description="Helical" evidence="1">
    <location>
        <begin position="149"/>
        <end position="169"/>
    </location>
</feature>
<keyword evidence="3" id="KW-1185">Reference proteome</keyword>
<evidence type="ECO:0000256" key="1">
    <source>
        <dbReference type="SAM" id="Phobius"/>
    </source>
</evidence>
<evidence type="ECO:0000313" key="2">
    <source>
        <dbReference type="EMBL" id="NMM42501.1"/>
    </source>
</evidence>
<comment type="caution">
    <text evidence="2">The sequence shown here is derived from an EMBL/GenBank/DDBJ whole genome shotgun (WGS) entry which is preliminary data.</text>
</comment>
<accession>A0A7Y0HCA0</accession>
<sequence>MLSYFGLYCALIASVWIVVGVYTAGKLYPGYSHTKQFCSELGAAGSPTEKLSPIINNYPLGLLFCLFGWYVLQLKNTPVLITLVGFLVIIHGVGTWVAGYYPMDADPQTKTPTLSCQIHSWAGLVMLLSLLIAPVLVAASSYASISFRLFSILCVGITGYLVILLASAFKQQANAGLYQRLAYGVQLLWLSAFSLVI</sequence>
<dbReference type="Proteomes" id="UP000570493">
    <property type="component" value="Unassembled WGS sequence"/>
</dbReference>
<dbReference type="AlphaFoldDB" id="A0A7Y0HCA0"/>
<keyword evidence="1" id="KW-0812">Transmembrane</keyword>
<keyword evidence="1" id="KW-0472">Membrane</keyword>
<dbReference type="EMBL" id="JABBMT010000041">
    <property type="protein sequence ID" value="NMM42501.1"/>
    <property type="molecule type" value="Genomic_DNA"/>
</dbReference>
<name>A0A7Y0HCA0_9GAMM</name>
<reference evidence="2" key="1">
    <citation type="submission" date="2020-04" db="EMBL/GenBank/DDBJ databases">
        <title>Genome Sequencing for Pseudoaltermonas arctica.</title>
        <authorList>
            <person name="Elkins N.S."/>
        </authorList>
    </citation>
    <scope>NUCLEOTIDE SEQUENCE [LARGE SCALE GENOMIC DNA]</scope>
    <source>
        <strain evidence="2">NEC-BIFX-2020_0012</strain>
    </source>
</reference>
<keyword evidence="1" id="KW-1133">Transmembrane helix</keyword>
<dbReference type="Pfam" id="PF06197">
    <property type="entry name" value="DUF998"/>
    <property type="match status" value="1"/>
</dbReference>
<dbReference type="InterPro" id="IPR009339">
    <property type="entry name" value="DUF998"/>
</dbReference>
<organism evidence="2 3">
    <name type="scientific">Pseudoalteromonas arctica</name>
    <dbReference type="NCBI Taxonomy" id="394751"/>
    <lineage>
        <taxon>Bacteria</taxon>
        <taxon>Pseudomonadati</taxon>
        <taxon>Pseudomonadota</taxon>
        <taxon>Gammaproteobacteria</taxon>
        <taxon>Alteromonadales</taxon>
        <taxon>Pseudoalteromonadaceae</taxon>
        <taxon>Pseudoalteromonas</taxon>
    </lineage>
</organism>
<feature type="transmembrane region" description="Helical" evidence="1">
    <location>
        <begin position="79"/>
        <end position="101"/>
    </location>
</feature>
<protein>
    <submittedName>
        <fullName evidence="2">DUF998 domain-containing protein</fullName>
    </submittedName>
</protein>
<proteinExistence type="predicted"/>
<gene>
    <name evidence="2" type="ORF">HHO47_17235</name>
</gene>
<evidence type="ECO:0000313" key="3">
    <source>
        <dbReference type="Proteomes" id="UP000570493"/>
    </source>
</evidence>
<feature type="transmembrane region" description="Helical" evidence="1">
    <location>
        <begin position="7"/>
        <end position="25"/>
    </location>
</feature>
<feature type="transmembrane region" description="Helical" evidence="1">
    <location>
        <begin position="54"/>
        <end position="72"/>
    </location>
</feature>
<dbReference type="RefSeq" id="WP_169021408.1">
    <property type="nucleotide sequence ID" value="NZ_JABBMT010000041.1"/>
</dbReference>
<feature type="transmembrane region" description="Helical" evidence="1">
    <location>
        <begin position="121"/>
        <end position="142"/>
    </location>
</feature>